<keyword evidence="2" id="KW-0472">Membrane</keyword>
<feature type="region of interest" description="Disordered" evidence="1">
    <location>
        <begin position="68"/>
        <end position="87"/>
    </location>
</feature>
<dbReference type="Proteomes" id="UP000783863">
    <property type="component" value="Unassembled WGS sequence"/>
</dbReference>
<proteinExistence type="predicted"/>
<accession>A0A8J7YFK4</accession>
<gene>
    <name evidence="3" type="ORF">EGD98_12830</name>
</gene>
<protein>
    <submittedName>
        <fullName evidence="3">Uncharacterized protein</fullName>
    </submittedName>
</protein>
<feature type="transmembrane region" description="Helical" evidence="2">
    <location>
        <begin position="42"/>
        <end position="60"/>
    </location>
</feature>
<dbReference type="Pfam" id="PF23933">
    <property type="entry name" value="DUF7269"/>
    <property type="match status" value="1"/>
</dbReference>
<evidence type="ECO:0000313" key="4">
    <source>
        <dbReference type="Proteomes" id="UP000783863"/>
    </source>
</evidence>
<comment type="caution">
    <text evidence="3">The sequence shown here is derived from an EMBL/GenBank/DDBJ whole genome shotgun (WGS) entry which is preliminary data.</text>
</comment>
<name>A0A8J7YFK4_9EURY</name>
<keyword evidence="4" id="KW-1185">Reference proteome</keyword>
<evidence type="ECO:0000313" key="3">
    <source>
        <dbReference type="EMBL" id="MBX0304552.1"/>
    </source>
</evidence>
<organism evidence="3 4">
    <name type="scientific">Haloarcula salinisoli</name>
    <dbReference type="NCBI Taxonomy" id="2487746"/>
    <lineage>
        <taxon>Archaea</taxon>
        <taxon>Methanobacteriati</taxon>
        <taxon>Methanobacteriota</taxon>
        <taxon>Stenosarchaea group</taxon>
        <taxon>Halobacteria</taxon>
        <taxon>Halobacteriales</taxon>
        <taxon>Haloarculaceae</taxon>
        <taxon>Haloarcula</taxon>
    </lineage>
</organism>
<evidence type="ECO:0000256" key="1">
    <source>
        <dbReference type="SAM" id="MobiDB-lite"/>
    </source>
</evidence>
<dbReference type="InterPro" id="IPR055693">
    <property type="entry name" value="DUF7269"/>
</dbReference>
<dbReference type="EMBL" id="RKLQ01000002">
    <property type="protein sequence ID" value="MBX0304552.1"/>
    <property type="molecule type" value="Genomic_DNA"/>
</dbReference>
<evidence type="ECO:0000256" key="2">
    <source>
        <dbReference type="SAM" id="Phobius"/>
    </source>
</evidence>
<reference evidence="3" key="1">
    <citation type="submission" date="2021-06" db="EMBL/GenBank/DDBJ databases">
        <title>Halomicroarcula sp. F24A a new haloarchaeum isolated from saline soil.</title>
        <authorList>
            <person name="Duran-Viseras A."/>
            <person name="Sanchez-Porro C."/>
            <person name="Ventosa A."/>
        </authorList>
    </citation>
    <scope>NUCLEOTIDE SEQUENCE</scope>
    <source>
        <strain evidence="3">F24A</strain>
    </source>
</reference>
<dbReference type="AlphaFoldDB" id="A0A8J7YFK4"/>
<keyword evidence="2" id="KW-0812">Transmembrane</keyword>
<keyword evidence="2" id="KW-1133">Transmembrane helix</keyword>
<sequence>MFGFGLVGLAGTVVAGVLVFAPDALGGLLPTLRQATEMVDPLWVGALVGVVGLLTAWHVGHGGRRTTSFDSAVETPPESVTAEETPLSGAGLDERYESAVADEPGAMDALVDRLRATAVTTYALEAEVARERATRAVADGEWTDDTVAAALLSPDRPQPLVARLRLWLDPESERERRVKRTVSAIDDLRRGPS</sequence>